<evidence type="ECO:0000313" key="2">
    <source>
        <dbReference type="EMBL" id="PNX85659.1"/>
    </source>
</evidence>
<reference evidence="2 4" key="2">
    <citation type="journal article" date="2017" name="Front. Plant Sci.">
        <title>Gene Classification and Mining of Molecular Markers Useful in Red Clover (Trifolium pratense) Breeding.</title>
        <authorList>
            <person name="Istvanek J."/>
            <person name="Dluhosova J."/>
            <person name="Dluhos P."/>
            <person name="Patkova L."/>
            <person name="Nedelnik J."/>
            <person name="Repkova J."/>
        </authorList>
    </citation>
    <scope>NUCLEOTIDE SEQUENCE [LARGE SCALE GENOMIC DNA]</scope>
    <source>
        <strain evidence="4">cv. Tatra</strain>
        <tissue evidence="2">Young leaves</tissue>
    </source>
</reference>
<protein>
    <submittedName>
        <fullName evidence="3">Nodule-specific glycine-rich protein 1I</fullName>
    </submittedName>
</protein>
<accession>A0A2K3M4F3</accession>
<proteinExistence type="predicted"/>
<name>A0A2K3M4F3_TRIPR</name>
<dbReference type="Proteomes" id="UP000236291">
    <property type="component" value="Unassembled WGS sequence"/>
</dbReference>
<evidence type="ECO:0000313" key="4">
    <source>
        <dbReference type="Proteomes" id="UP000236291"/>
    </source>
</evidence>
<dbReference type="AlphaFoldDB" id="A0A2K3M4F3"/>
<feature type="non-terminal residue" evidence="2">
    <location>
        <position position="1"/>
    </location>
</feature>
<dbReference type="EMBL" id="ASHM01049594">
    <property type="protein sequence ID" value="PNX85782.1"/>
    <property type="molecule type" value="Genomic_DNA"/>
</dbReference>
<evidence type="ECO:0000256" key="1">
    <source>
        <dbReference type="SAM" id="MobiDB-lite"/>
    </source>
</evidence>
<reference evidence="2 4" key="1">
    <citation type="journal article" date="2014" name="Am. J. Bot.">
        <title>Genome assembly and annotation for red clover (Trifolium pratense; Fabaceae).</title>
        <authorList>
            <person name="Istvanek J."/>
            <person name="Jaros M."/>
            <person name="Krenek A."/>
            <person name="Repkova J."/>
        </authorList>
    </citation>
    <scope>NUCLEOTIDE SEQUENCE [LARGE SCALE GENOMIC DNA]</scope>
    <source>
        <strain evidence="4">cv. Tatra</strain>
        <tissue evidence="2">Young leaves</tissue>
    </source>
</reference>
<feature type="region of interest" description="Disordered" evidence="1">
    <location>
        <begin position="35"/>
        <end position="55"/>
    </location>
</feature>
<evidence type="ECO:0000313" key="3">
    <source>
        <dbReference type="EMBL" id="PNX85782.1"/>
    </source>
</evidence>
<organism evidence="2 4">
    <name type="scientific">Trifolium pratense</name>
    <name type="common">Red clover</name>
    <dbReference type="NCBI Taxonomy" id="57577"/>
    <lineage>
        <taxon>Eukaryota</taxon>
        <taxon>Viridiplantae</taxon>
        <taxon>Streptophyta</taxon>
        <taxon>Embryophyta</taxon>
        <taxon>Tracheophyta</taxon>
        <taxon>Spermatophyta</taxon>
        <taxon>Magnoliopsida</taxon>
        <taxon>eudicotyledons</taxon>
        <taxon>Gunneridae</taxon>
        <taxon>Pentapetalae</taxon>
        <taxon>rosids</taxon>
        <taxon>fabids</taxon>
        <taxon>Fabales</taxon>
        <taxon>Fabaceae</taxon>
        <taxon>Papilionoideae</taxon>
        <taxon>50 kb inversion clade</taxon>
        <taxon>NPAAA clade</taxon>
        <taxon>Hologalegina</taxon>
        <taxon>IRL clade</taxon>
        <taxon>Trifolieae</taxon>
        <taxon>Trifolium</taxon>
    </lineage>
</organism>
<comment type="caution">
    <text evidence="2">The sequence shown here is derived from an EMBL/GenBank/DDBJ whole genome shotgun (WGS) entry which is preliminary data.</text>
</comment>
<sequence>DAAGPSYGPPRMLMGRSLIDQPQYKRQLNHPLATQLLPISKQEDDHSSDLPDSDD</sequence>
<gene>
    <name evidence="2" type="ORF">L195_g041730</name>
    <name evidence="3" type="ORF">L195_g041856</name>
</gene>
<dbReference type="EMBL" id="ASHM01049302">
    <property type="protein sequence ID" value="PNX85659.1"/>
    <property type="molecule type" value="Genomic_DNA"/>
</dbReference>